<protein>
    <recommendedName>
        <fullName evidence="3">Homeodomain-like domain-containing protein</fullName>
    </recommendedName>
</protein>
<dbReference type="Pfam" id="PF13384">
    <property type="entry name" value="HTH_23"/>
    <property type="match status" value="1"/>
</dbReference>
<sequence length="135" mass="16114">MIGMSTKQKIILRRYRDGDSERKISRELKINRETVRRYLSEYEKARQKLSNSEKEDEVLIEELVKVPKYDSSNRDNQKFTDEISQEVDRLLQINAEKRSRGLHKQVMKKIDILDHLHDLGYDIGYTSILQCEAWQ</sequence>
<feature type="coiled-coil region" evidence="1">
    <location>
        <begin position="35"/>
        <end position="62"/>
    </location>
</feature>
<accession>X1EWS8</accession>
<organism evidence="2">
    <name type="scientific">marine sediment metagenome</name>
    <dbReference type="NCBI Taxonomy" id="412755"/>
    <lineage>
        <taxon>unclassified sequences</taxon>
        <taxon>metagenomes</taxon>
        <taxon>ecological metagenomes</taxon>
    </lineage>
</organism>
<evidence type="ECO:0000256" key="1">
    <source>
        <dbReference type="SAM" id="Coils"/>
    </source>
</evidence>
<gene>
    <name evidence="2" type="ORF">S03H2_01697</name>
</gene>
<proteinExistence type="predicted"/>
<dbReference type="AlphaFoldDB" id="X1EWS8"/>
<comment type="caution">
    <text evidence="2">The sequence shown here is derived from an EMBL/GenBank/DDBJ whole genome shotgun (WGS) entry which is preliminary data.</text>
</comment>
<name>X1EWS8_9ZZZZ</name>
<dbReference type="InterPro" id="IPR036388">
    <property type="entry name" value="WH-like_DNA-bd_sf"/>
</dbReference>
<evidence type="ECO:0000313" key="2">
    <source>
        <dbReference type="EMBL" id="GAH21624.1"/>
    </source>
</evidence>
<dbReference type="Gene3D" id="1.10.10.10">
    <property type="entry name" value="Winged helix-like DNA-binding domain superfamily/Winged helix DNA-binding domain"/>
    <property type="match status" value="1"/>
</dbReference>
<reference evidence="2" key="1">
    <citation type="journal article" date="2014" name="Front. Microbiol.">
        <title>High frequency of phylogenetically diverse reductive dehalogenase-homologous genes in deep subseafloor sedimentary metagenomes.</title>
        <authorList>
            <person name="Kawai M."/>
            <person name="Futagami T."/>
            <person name="Toyoda A."/>
            <person name="Takaki Y."/>
            <person name="Nishi S."/>
            <person name="Hori S."/>
            <person name="Arai W."/>
            <person name="Tsubouchi T."/>
            <person name="Morono Y."/>
            <person name="Uchiyama I."/>
            <person name="Ito T."/>
            <person name="Fujiyama A."/>
            <person name="Inagaki F."/>
            <person name="Takami H."/>
        </authorList>
    </citation>
    <scope>NUCLEOTIDE SEQUENCE</scope>
    <source>
        <strain evidence="2">Expedition CK06-06</strain>
    </source>
</reference>
<dbReference type="EMBL" id="BARU01000516">
    <property type="protein sequence ID" value="GAH21624.1"/>
    <property type="molecule type" value="Genomic_DNA"/>
</dbReference>
<evidence type="ECO:0008006" key="3">
    <source>
        <dbReference type="Google" id="ProtNLM"/>
    </source>
</evidence>
<keyword evidence="1" id="KW-0175">Coiled coil</keyword>